<reference evidence="1 2" key="2">
    <citation type="journal article" date="2017" name="Nature">
        <title>The Apostasia genome and the evolution of orchids.</title>
        <authorList>
            <person name="Zhang G.Q."/>
            <person name="Liu K.W."/>
            <person name="Li Z."/>
            <person name="Lohaus R."/>
            <person name="Hsiao Y.Y."/>
            <person name="Niu S.C."/>
            <person name="Wang J.Y."/>
            <person name="Lin Y.C."/>
            <person name="Xu Q."/>
            <person name="Chen L.J."/>
            <person name="Yoshida K."/>
            <person name="Fujiwara S."/>
            <person name="Wang Z.W."/>
            <person name="Zhang Y.Q."/>
            <person name="Mitsuda N."/>
            <person name="Wang M."/>
            <person name="Liu G.H."/>
            <person name="Pecoraro L."/>
            <person name="Huang H.X."/>
            <person name="Xiao X.J."/>
            <person name="Lin M."/>
            <person name="Wu X.Y."/>
            <person name="Wu W.L."/>
            <person name="Chen Y.Y."/>
            <person name="Chang S.B."/>
            <person name="Sakamoto S."/>
            <person name="Ohme-Takagi M."/>
            <person name="Yagi M."/>
            <person name="Zeng S.J."/>
            <person name="Shen C.Y."/>
            <person name="Yeh C.M."/>
            <person name="Luo Y.B."/>
            <person name="Tsai W.C."/>
            <person name="Van de Peer Y."/>
            <person name="Liu Z.J."/>
        </authorList>
    </citation>
    <scope>NUCLEOTIDE SEQUENCE [LARGE SCALE GENOMIC DNA]</scope>
    <source>
        <tissue evidence="1">The whole plant</tissue>
    </source>
</reference>
<protein>
    <submittedName>
        <fullName evidence="1">Uncharacterized protein</fullName>
    </submittedName>
</protein>
<evidence type="ECO:0000313" key="2">
    <source>
        <dbReference type="Proteomes" id="UP000233837"/>
    </source>
</evidence>
<reference evidence="1 2" key="1">
    <citation type="journal article" date="2016" name="Sci. Rep.">
        <title>The Dendrobium catenatum Lindl. genome sequence provides insights into polysaccharide synthase, floral development and adaptive evolution.</title>
        <authorList>
            <person name="Zhang G.Q."/>
            <person name="Xu Q."/>
            <person name="Bian C."/>
            <person name="Tsai W.C."/>
            <person name="Yeh C.M."/>
            <person name="Liu K.W."/>
            <person name="Yoshida K."/>
            <person name="Zhang L.S."/>
            <person name="Chang S.B."/>
            <person name="Chen F."/>
            <person name="Shi Y."/>
            <person name="Su Y.Y."/>
            <person name="Zhang Y.Q."/>
            <person name="Chen L.J."/>
            <person name="Yin Y."/>
            <person name="Lin M."/>
            <person name="Huang H."/>
            <person name="Deng H."/>
            <person name="Wang Z.W."/>
            <person name="Zhu S.L."/>
            <person name="Zhao X."/>
            <person name="Deng C."/>
            <person name="Niu S.C."/>
            <person name="Huang J."/>
            <person name="Wang M."/>
            <person name="Liu G.H."/>
            <person name="Yang H.J."/>
            <person name="Xiao X.J."/>
            <person name="Hsiao Y.Y."/>
            <person name="Wu W.L."/>
            <person name="Chen Y.Y."/>
            <person name="Mitsuda N."/>
            <person name="Ohme-Takagi M."/>
            <person name="Luo Y.B."/>
            <person name="Van de Peer Y."/>
            <person name="Liu Z.J."/>
        </authorList>
    </citation>
    <scope>NUCLEOTIDE SEQUENCE [LARGE SCALE GENOMIC DNA]</scope>
    <source>
        <tissue evidence="1">The whole plant</tissue>
    </source>
</reference>
<dbReference type="EMBL" id="KZ503195">
    <property type="protein sequence ID" value="PKU67437.1"/>
    <property type="molecule type" value="Genomic_DNA"/>
</dbReference>
<sequence length="76" mass="8126">MASSSHSSHTPDVLWPSSRFASQLRPMSNTLRVLFRSPARKWEEGVGGCGGGGTALEMVATTMVEVVTGEFGIKED</sequence>
<name>A0A2I0VVK9_9ASPA</name>
<accession>A0A2I0VVK9</accession>
<proteinExistence type="predicted"/>
<dbReference type="Proteomes" id="UP000233837">
    <property type="component" value="Unassembled WGS sequence"/>
</dbReference>
<dbReference type="AlphaFoldDB" id="A0A2I0VVK9"/>
<keyword evidence="2" id="KW-1185">Reference proteome</keyword>
<organism evidence="1 2">
    <name type="scientific">Dendrobium catenatum</name>
    <dbReference type="NCBI Taxonomy" id="906689"/>
    <lineage>
        <taxon>Eukaryota</taxon>
        <taxon>Viridiplantae</taxon>
        <taxon>Streptophyta</taxon>
        <taxon>Embryophyta</taxon>
        <taxon>Tracheophyta</taxon>
        <taxon>Spermatophyta</taxon>
        <taxon>Magnoliopsida</taxon>
        <taxon>Liliopsida</taxon>
        <taxon>Asparagales</taxon>
        <taxon>Orchidaceae</taxon>
        <taxon>Epidendroideae</taxon>
        <taxon>Malaxideae</taxon>
        <taxon>Dendrobiinae</taxon>
        <taxon>Dendrobium</taxon>
    </lineage>
</organism>
<evidence type="ECO:0000313" key="1">
    <source>
        <dbReference type="EMBL" id="PKU67437.1"/>
    </source>
</evidence>
<gene>
    <name evidence="1" type="ORF">MA16_Dca020332</name>
</gene>